<evidence type="ECO:0000313" key="1">
    <source>
        <dbReference type="EMBL" id="KAK3706267.1"/>
    </source>
</evidence>
<dbReference type="EMBL" id="JAWDGP010007748">
    <property type="protein sequence ID" value="KAK3706267.1"/>
    <property type="molecule type" value="Genomic_DNA"/>
</dbReference>
<organism evidence="1 2">
    <name type="scientific">Elysia crispata</name>
    <name type="common">lettuce slug</name>
    <dbReference type="NCBI Taxonomy" id="231223"/>
    <lineage>
        <taxon>Eukaryota</taxon>
        <taxon>Metazoa</taxon>
        <taxon>Spiralia</taxon>
        <taxon>Lophotrochozoa</taxon>
        <taxon>Mollusca</taxon>
        <taxon>Gastropoda</taxon>
        <taxon>Heterobranchia</taxon>
        <taxon>Euthyneura</taxon>
        <taxon>Panpulmonata</taxon>
        <taxon>Sacoglossa</taxon>
        <taxon>Placobranchoidea</taxon>
        <taxon>Plakobranchidae</taxon>
        <taxon>Elysia</taxon>
    </lineage>
</organism>
<proteinExistence type="predicted"/>
<keyword evidence="2" id="KW-1185">Reference proteome</keyword>
<name>A0AAE1CL83_9GAST</name>
<accession>A0AAE1CL83</accession>
<sequence length="262" mass="29603">MRCHPIRARLKVEISWHQMARLVTKEDRSYIFCGHSFPRGHHDFCIRTGGKHRKEGKRRAVCVCVGGGRKEESCMCMCGRGKERGELYVYVWEGEGKRRAVCVCVGGGRKEESCMCMCGRGKERGELYVYVWEGEGKRRGVCVYVGGGREEERWSADTGIDLTCLTSRVQRTARQPEKFMISPTVSSRAHDGSCCSEWRALEPELDNEDYRETVSRPANNRRAVLVLFLPRPTARPIVSGRSETGEQTRDIASGILSSPFVS</sequence>
<protein>
    <submittedName>
        <fullName evidence="1">Uncharacterized protein</fullName>
    </submittedName>
</protein>
<gene>
    <name evidence="1" type="ORF">RRG08_056484</name>
</gene>
<comment type="caution">
    <text evidence="1">The sequence shown here is derived from an EMBL/GenBank/DDBJ whole genome shotgun (WGS) entry which is preliminary data.</text>
</comment>
<dbReference type="Proteomes" id="UP001283361">
    <property type="component" value="Unassembled WGS sequence"/>
</dbReference>
<dbReference type="AlphaFoldDB" id="A0AAE1CL83"/>
<evidence type="ECO:0000313" key="2">
    <source>
        <dbReference type="Proteomes" id="UP001283361"/>
    </source>
</evidence>
<reference evidence="1" key="1">
    <citation type="journal article" date="2023" name="G3 (Bethesda)">
        <title>A reference genome for the long-term kleptoplast-retaining sea slug Elysia crispata morphotype clarki.</title>
        <authorList>
            <person name="Eastman K.E."/>
            <person name="Pendleton A.L."/>
            <person name="Shaikh M.A."/>
            <person name="Suttiyut T."/>
            <person name="Ogas R."/>
            <person name="Tomko P."/>
            <person name="Gavelis G."/>
            <person name="Widhalm J.R."/>
            <person name="Wisecaver J.H."/>
        </authorList>
    </citation>
    <scope>NUCLEOTIDE SEQUENCE</scope>
    <source>
        <strain evidence="1">ECLA1</strain>
    </source>
</reference>